<evidence type="ECO:0000256" key="1">
    <source>
        <dbReference type="ARBA" id="ARBA00004141"/>
    </source>
</evidence>
<dbReference type="InterPro" id="IPR036513">
    <property type="entry name" value="STAS_dom_sf"/>
</dbReference>
<feature type="compositionally biased region" description="Polar residues" evidence="5">
    <location>
        <begin position="704"/>
        <end position="723"/>
    </location>
</feature>
<dbReference type="InterPro" id="IPR011547">
    <property type="entry name" value="SLC26A/SulP_dom"/>
</dbReference>
<name>E2AAM0_CAMFO</name>
<evidence type="ECO:0000313" key="8">
    <source>
        <dbReference type="EMBL" id="EFN69527.1"/>
    </source>
</evidence>
<dbReference type="FunCoup" id="E2AAM0">
    <property type="interactions" value="102"/>
</dbReference>
<feature type="transmembrane region" description="Helical" evidence="6">
    <location>
        <begin position="195"/>
        <end position="216"/>
    </location>
</feature>
<feature type="transmembrane region" description="Helical" evidence="6">
    <location>
        <begin position="155"/>
        <end position="175"/>
    </location>
</feature>
<gene>
    <name evidence="8" type="ORF">EAG_08818</name>
</gene>
<dbReference type="PANTHER" id="PTHR11814">
    <property type="entry name" value="SULFATE TRANSPORTER"/>
    <property type="match status" value="1"/>
</dbReference>
<dbReference type="GO" id="GO:0055085">
    <property type="term" value="P:transmembrane transport"/>
    <property type="evidence" value="ECO:0007669"/>
    <property type="project" value="InterPro"/>
</dbReference>
<reference evidence="8 9" key="1">
    <citation type="journal article" date="2010" name="Science">
        <title>Genomic comparison of the ants Camponotus floridanus and Harpegnathos saltator.</title>
        <authorList>
            <person name="Bonasio R."/>
            <person name="Zhang G."/>
            <person name="Ye C."/>
            <person name="Mutti N.S."/>
            <person name="Fang X."/>
            <person name="Qin N."/>
            <person name="Donahue G."/>
            <person name="Yang P."/>
            <person name="Li Q."/>
            <person name="Li C."/>
            <person name="Zhang P."/>
            <person name="Huang Z."/>
            <person name="Berger S.L."/>
            <person name="Reinberg D."/>
            <person name="Wang J."/>
            <person name="Liebig J."/>
        </authorList>
    </citation>
    <scope>NUCLEOTIDE SEQUENCE [LARGE SCALE GENOMIC DNA]</scope>
    <source>
        <strain evidence="9">C129</strain>
    </source>
</reference>
<feature type="region of interest" description="Disordered" evidence="5">
    <location>
        <begin position="704"/>
        <end position="737"/>
    </location>
</feature>
<feature type="transmembrane region" description="Helical" evidence="6">
    <location>
        <begin position="278"/>
        <end position="295"/>
    </location>
</feature>
<dbReference type="AlphaFoldDB" id="E2AAM0"/>
<keyword evidence="3 6" id="KW-1133">Transmembrane helix</keyword>
<evidence type="ECO:0000313" key="9">
    <source>
        <dbReference type="Proteomes" id="UP000000311"/>
    </source>
</evidence>
<dbReference type="InterPro" id="IPR002645">
    <property type="entry name" value="STAS_dom"/>
</dbReference>
<feature type="transmembrane region" description="Helical" evidence="6">
    <location>
        <begin position="430"/>
        <end position="450"/>
    </location>
</feature>
<dbReference type="NCBIfam" id="TIGR00815">
    <property type="entry name" value="sulP"/>
    <property type="match status" value="1"/>
</dbReference>
<feature type="transmembrane region" description="Helical" evidence="6">
    <location>
        <begin position="127"/>
        <end position="143"/>
    </location>
</feature>
<feature type="transmembrane region" description="Helical" evidence="6">
    <location>
        <begin position="97"/>
        <end position="121"/>
    </location>
</feature>
<dbReference type="GO" id="GO:0016020">
    <property type="term" value="C:membrane"/>
    <property type="evidence" value="ECO:0007669"/>
    <property type="project" value="UniProtKB-SubCell"/>
</dbReference>
<feature type="transmembrane region" description="Helical" evidence="6">
    <location>
        <begin position="361"/>
        <end position="384"/>
    </location>
</feature>
<accession>E2AAM0</accession>
<keyword evidence="4 6" id="KW-0472">Membrane</keyword>
<keyword evidence="2 6" id="KW-0812">Transmembrane</keyword>
<sequence>MGNSKSTSEENLLSSSVTSYGGDYWSDDMSATVPELTVRRPIYQQDELNHLCKYVKPKRTLRNEVSRRCKNIKPIKLLKSSIPLIDWFSSYDWKNNILGDIIAGITVAVMHIPQGMAYAILGNVPPIVGIYMAFFPVLVYFFLGTSRHNSMGTFALICMMTGKVVTTYSTSAISANSTSTENGTFISDISHQYSPVEIATAVTFTVAVIQLGMYVLRLGIISSLLADSLVSGFTTAAALHVFTSQIRDLFGLSDLPRRKGAFKLILTYVDIFNNFNDINTTAVILSCITILALIFNNEVLKPRVSKLCSFPVPIEMLAVVVGTVVSMQMNLADTYGVVTVGDIPVGLPVPSIPPLSLIPNILVDSFVITMVAYTISMSMALIFAQKMGYEVDSNQELIAQGLGNLVGSFFSCMPITASLSRTLIQQTVGGHTQLASLISCAILVSVLLWIGPFFQPLPRCVLASIIVVALKGMLMKVTEFGKFWRLDKTDAGIWAVTFVIVVFFDVEYGLLVGVLLCVVRLLVLAVRPYTCKLALAPGTELYLDARRYKGTVEIPGIKIFHYSGSLNFASRQYFYEEVYKIAELVPRKELNRRLKISCNGETTEEIKKLRILILDFTALSHVDLAGANAIRNIIDDYCSIGVSVHITGCSGPVYETMKKSNITEYNENFFAMFPTVADAVHFALSHNEVPSIPTWNTRIHDENCLSNSQNQSNPATTGSAGPSQPQQQQQQQQTIIN</sequence>
<organism evidence="9">
    <name type="scientific">Camponotus floridanus</name>
    <name type="common">Florida carpenter ant</name>
    <dbReference type="NCBI Taxonomy" id="104421"/>
    <lineage>
        <taxon>Eukaryota</taxon>
        <taxon>Metazoa</taxon>
        <taxon>Ecdysozoa</taxon>
        <taxon>Arthropoda</taxon>
        <taxon>Hexapoda</taxon>
        <taxon>Insecta</taxon>
        <taxon>Pterygota</taxon>
        <taxon>Neoptera</taxon>
        <taxon>Endopterygota</taxon>
        <taxon>Hymenoptera</taxon>
        <taxon>Apocrita</taxon>
        <taxon>Aculeata</taxon>
        <taxon>Formicoidea</taxon>
        <taxon>Formicidae</taxon>
        <taxon>Formicinae</taxon>
        <taxon>Camponotus</taxon>
    </lineage>
</organism>
<dbReference type="Proteomes" id="UP000000311">
    <property type="component" value="Unassembled WGS sequence"/>
</dbReference>
<dbReference type="InParanoid" id="E2AAM0"/>
<evidence type="ECO:0000256" key="6">
    <source>
        <dbReference type="SAM" id="Phobius"/>
    </source>
</evidence>
<feature type="transmembrane region" description="Helical" evidence="6">
    <location>
        <begin position="307"/>
        <end position="327"/>
    </location>
</feature>
<evidence type="ECO:0000256" key="3">
    <source>
        <dbReference type="ARBA" id="ARBA00022989"/>
    </source>
</evidence>
<dbReference type="CDD" id="cd07042">
    <property type="entry name" value="STAS_SulP_like_sulfate_transporter"/>
    <property type="match status" value="1"/>
</dbReference>
<comment type="subcellular location">
    <subcellularLocation>
        <location evidence="1">Membrane</location>
        <topology evidence="1">Multi-pass membrane protein</topology>
    </subcellularLocation>
</comment>
<feature type="domain" description="STAS" evidence="7">
    <location>
        <begin position="547"/>
        <end position="683"/>
    </location>
</feature>
<evidence type="ECO:0000259" key="7">
    <source>
        <dbReference type="PROSITE" id="PS50801"/>
    </source>
</evidence>
<dbReference type="EMBL" id="GL438129">
    <property type="protein sequence ID" value="EFN69527.1"/>
    <property type="molecule type" value="Genomic_DNA"/>
</dbReference>
<dbReference type="STRING" id="104421.E2AAM0"/>
<evidence type="ECO:0000256" key="5">
    <source>
        <dbReference type="SAM" id="MobiDB-lite"/>
    </source>
</evidence>
<dbReference type="OMA" id="YKDAQRV"/>
<dbReference type="InterPro" id="IPR001902">
    <property type="entry name" value="SLC26A/SulP_fam"/>
</dbReference>
<evidence type="ECO:0000256" key="2">
    <source>
        <dbReference type="ARBA" id="ARBA00022692"/>
    </source>
</evidence>
<keyword evidence="9" id="KW-1185">Reference proteome</keyword>
<dbReference type="Pfam" id="PF00916">
    <property type="entry name" value="Sulfate_transp"/>
    <property type="match status" value="1"/>
</dbReference>
<dbReference type="OrthoDB" id="288203at2759"/>
<feature type="transmembrane region" description="Helical" evidence="6">
    <location>
        <begin position="494"/>
        <end position="523"/>
    </location>
</feature>
<protein>
    <submittedName>
        <fullName evidence="8">Prestin</fullName>
    </submittedName>
</protein>
<dbReference type="SUPFAM" id="SSF52091">
    <property type="entry name" value="SpoIIaa-like"/>
    <property type="match status" value="1"/>
</dbReference>
<proteinExistence type="predicted"/>
<feature type="transmembrane region" description="Helical" evidence="6">
    <location>
        <begin position="223"/>
        <end position="242"/>
    </location>
</feature>
<dbReference type="Pfam" id="PF01740">
    <property type="entry name" value="STAS"/>
    <property type="match status" value="1"/>
</dbReference>
<feature type="transmembrane region" description="Helical" evidence="6">
    <location>
        <begin position="405"/>
        <end position="424"/>
    </location>
</feature>
<feature type="transmembrane region" description="Helical" evidence="6">
    <location>
        <begin position="457"/>
        <end position="474"/>
    </location>
</feature>
<dbReference type="PROSITE" id="PS50801">
    <property type="entry name" value="STAS"/>
    <property type="match status" value="1"/>
</dbReference>
<feature type="compositionally biased region" description="Low complexity" evidence="5">
    <location>
        <begin position="724"/>
        <end position="737"/>
    </location>
</feature>
<dbReference type="Gene3D" id="3.30.750.24">
    <property type="entry name" value="STAS domain"/>
    <property type="match status" value="1"/>
</dbReference>
<evidence type="ECO:0000256" key="4">
    <source>
        <dbReference type="ARBA" id="ARBA00023136"/>
    </source>
</evidence>